<evidence type="ECO:0000313" key="2">
    <source>
        <dbReference type="EMBL" id="CCE83626.1"/>
    </source>
</evidence>
<name>G8YAP3_PICSO</name>
<organism evidence="2 4">
    <name type="scientific">Pichia sorbitophila (strain ATCC MYA-4447 / BCRC 22081 / CBS 7064 / NBRC 10061 / NRRL Y-12695)</name>
    <name type="common">Hybrid yeast</name>
    <dbReference type="NCBI Taxonomy" id="559304"/>
    <lineage>
        <taxon>Eukaryota</taxon>
        <taxon>Fungi</taxon>
        <taxon>Dikarya</taxon>
        <taxon>Ascomycota</taxon>
        <taxon>Saccharomycotina</taxon>
        <taxon>Pichiomycetes</taxon>
        <taxon>Debaryomycetaceae</taxon>
        <taxon>Millerozyma</taxon>
    </lineage>
</organism>
<dbReference type="Proteomes" id="UP000005222">
    <property type="component" value="Chromosome L"/>
</dbReference>
<dbReference type="Proteomes" id="UP000005222">
    <property type="component" value="Chromosome K"/>
</dbReference>
<gene>
    <name evidence="2" type="primary">Piso0_004210</name>
    <name evidence="2" type="ORF">GNLVRS01_PISO0K11868g</name>
    <name evidence="3" type="ORF">GNLVRS01_PISO0L11869g</name>
</gene>
<reference evidence="2" key="1">
    <citation type="submission" date="2011-10" db="EMBL/GenBank/DDBJ databases">
        <authorList>
            <person name="Genoscope - CEA"/>
        </authorList>
    </citation>
    <scope>NUCLEOTIDE SEQUENCE</scope>
</reference>
<dbReference type="InParanoid" id="G8YAP3"/>
<dbReference type="AlphaFoldDB" id="G8YAP3"/>
<dbReference type="EMBL" id="FO082049">
    <property type="protein sequence ID" value="CCE83626.1"/>
    <property type="molecule type" value="Genomic_DNA"/>
</dbReference>
<keyword evidence="4" id="KW-1185">Reference proteome</keyword>
<reference evidence="4" key="2">
    <citation type="journal article" date="2012" name="G3 (Bethesda)">
        <title>Pichia sorbitophila, an interspecies yeast hybrid reveals early steps of genome resolution following polyploidization.</title>
        <authorList>
            <person name="Leh Louis V."/>
            <person name="Despons L."/>
            <person name="Friedrich A."/>
            <person name="Martin T."/>
            <person name="Durrens P."/>
            <person name="Casaregola S."/>
            <person name="Neuveglise C."/>
            <person name="Fairhead C."/>
            <person name="Marck C."/>
            <person name="Cruz J.A."/>
            <person name="Straub M.L."/>
            <person name="Kugler V."/>
            <person name="Sacerdot C."/>
            <person name="Uzunov Z."/>
            <person name="Thierry A."/>
            <person name="Weiss S."/>
            <person name="Bleykasten C."/>
            <person name="De Montigny J."/>
            <person name="Jacques N."/>
            <person name="Jung P."/>
            <person name="Lemaire M."/>
            <person name="Mallet S."/>
            <person name="Morel G."/>
            <person name="Richard G.F."/>
            <person name="Sarkar A."/>
            <person name="Savel G."/>
            <person name="Schacherer J."/>
            <person name="Seret M.L."/>
            <person name="Talla E."/>
            <person name="Samson G."/>
            <person name="Jubin C."/>
            <person name="Poulain J."/>
            <person name="Vacherie B."/>
            <person name="Barbe V."/>
            <person name="Pelletier E."/>
            <person name="Sherman D.J."/>
            <person name="Westhof E."/>
            <person name="Weissenbach J."/>
            <person name="Baret P.V."/>
            <person name="Wincker P."/>
            <person name="Gaillardin C."/>
            <person name="Dujon B."/>
            <person name="Souciet J.L."/>
        </authorList>
    </citation>
    <scope>NUCLEOTIDE SEQUENCE [LARGE SCALE GENOMIC DNA]</scope>
    <source>
        <strain evidence="4">ATCC MYA-4447 / BCRC 22081 / CBS 7064 / NBRC 10061 / NRRL Y-12695</strain>
    </source>
</reference>
<evidence type="ECO:0000313" key="3">
    <source>
        <dbReference type="EMBL" id="CCE84657.1"/>
    </source>
</evidence>
<dbReference type="EMBL" id="FO082048">
    <property type="protein sequence ID" value="CCE84657.1"/>
    <property type="molecule type" value="Genomic_DNA"/>
</dbReference>
<protein>
    <submittedName>
        <fullName evidence="2">Piso0_004210 protein</fullName>
    </submittedName>
</protein>
<feature type="compositionally biased region" description="Basic residues" evidence="1">
    <location>
        <begin position="8"/>
        <end position="23"/>
    </location>
</feature>
<proteinExistence type="predicted"/>
<evidence type="ECO:0000313" key="4">
    <source>
        <dbReference type="Proteomes" id="UP000005222"/>
    </source>
</evidence>
<dbReference type="HOGENOM" id="CLU_2097706_0_0_1"/>
<evidence type="ECO:0000256" key="1">
    <source>
        <dbReference type="SAM" id="MobiDB-lite"/>
    </source>
</evidence>
<sequence>MNLQGTRPVRKKKEKNKEKKKGSGIRYETCCILLFVQKIIVLNRLLMIYEGYFSGCTTYWSSHASPNFSTGSNSQASNSLTLLVTSRTAAPKSCTLADYTTVQAISVYRAFIACTV</sequence>
<accession>G8YAP3</accession>
<feature type="region of interest" description="Disordered" evidence="1">
    <location>
        <begin position="1"/>
        <end position="23"/>
    </location>
</feature>